<comment type="subcellular location">
    <subcellularLocation>
        <location evidence="1">Membrane</location>
        <topology evidence="1">Multi-pass membrane protein</topology>
    </subcellularLocation>
</comment>
<dbReference type="GO" id="GO:0022857">
    <property type="term" value="F:transmembrane transporter activity"/>
    <property type="evidence" value="ECO:0007669"/>
    <property type="project" value="InterPro"/>
</dbReference>
<dbReference type="EMBL" id="LNCD01000103">
    <property type="protein sequence ID" value="KWV47753.1"/>
    <property type="molecule type" value="Genomic_DNA"/>
</dbReference>
<dbReference type="GO" id="GO:0016020">
    <property type="term" value="C:membrane"/>
    <property type="evidence" value="ECO:0007669"/>
    <property type="project" value="UniProtKB-SubCell"/>
</dbReference>
<dbReference type="Pfam" id="PF07690">
    <property type="entry name" value="MFS_1"/>
    <property type="match status" value="1"/>
</dbReference>
<evidence type="ECO:0000313" key="8">
    <source>
        <dbReference type="EMBL" id="KWV47753.1"/>
    </source>
</evidence>
<dbReference type="PANTHER" id="PTHR42718">
    <property type="entry name" value="MAJOR FACILITATOR SUPERFAMILY MULTIDRUG TRANSPORTER MFSC"/>
    <property type="match status" value="1"/>
</dbReference>
<accession>A0A109JF41</accession>
<feature type="transmembrane region" description="Helical" evidence="6">
    <location>
        <begin position="202"/>
        <end position="222"/>
    </location>
</feature>
<keyword evidence="2" id="KW-0813">Transport</keyword>
<evidence type="ECO:0000313" key="9">
    <source>
        <dbReference type="Proteomes" id="UP000068164"/>
    </source>
</evidence>
<dbReference type="OrthoDB" id="9812221at2"/>
<protein>
    <submittedName>
        <fullName evidence="8">Arabinose transporter permease</fullName>
    </submittedName>
</protein>
<evidence type="ECO:0000256" key="2">
    <source>
        <dbReference type="ARBA" id="ARBA00022448"/>
    </source>
</evidence>
<dbReference type="PROSITE" id="PS50850">
    <property type="entry name" value="MFS"/>
    <property type="match status" value="1"/>
</dbReference>
<dbReference type="PANTHER" id="PTHR42718:SF9">
    <property type="entry name" value="MAJOR FACILITATOR SUPERFAMILY MULTIDRUG TRANSPORTER MFSC"/>
    <property type="match status" value="1"/>
</dbReference>
<feature type="transmembrane region" description="Helical" evidence="6">
    <location>
        <begin position="312"/>
        <end position="331"/>
    </location>
</feature>
<feature type="transmembrane region" description="Helical" evidence="6">
    <location>
        <begin position="338"/>
        <end position="362"/>
    </location>
</feature>
<feature type="transmembrane region" description="Helical" evidence="6">
    <location>
        <begin position="368"/>
        <end position="389"/>
    </location>
</feature>
<reference evidence="8 9" key="1">
    <citation type="submission" date="2015-11" db="EMBL/GenBank/DDBJ databases">
        <title>Draft Genome Sequence of the Strain BR 10423 (Rhizobium sp.) isolated from nodules of Mimosa pudica.</title>
        <authorList>
            <person name="Barauna A.C."/>
            <person name="Zilli J.E."/>
            <person name="Simoes-Araujo J.L."/>
            <person name="Reis V.M."/>
            <person name="James E.K."/>
            <person name="Reis F.B.Jr."/>
            <person name="Rouws L.F."/>
            <person name="Passos S.R."/>
            <person name="Gois S.R."/>
        </authorList>
    </citation>
    <scope>NUCLEOTIDE SEQUENCE [LARGE SCALE GENOMIC DNA]</scope>
    <source>
        <strain evidence="8 9">BR10423</strain>
    </source>
</reference>
<evidence type="ECO:0000256" key="4">
    <source>
        <dbReference type="ARBA" id="ARBA00022989"/>
    </source>
</evidence>
<evidence type="ECO:0000259" key="7">
    <source>
        <dbReference type="PROSITE" id="PS50850"/>
    </source>
</evidence>
<evidence type="ECO:0000256" key="3">
    <source>
        <dbReference type="ARBA" id="ARBA00022692"/>
    </source>
</evidence>
<feature type="transmembrane region" description="Helical" evidence="6">
    <location>
        <begin position="136"/>
        <end position="159"/>
    </location>
</feature>
<evidence type="ECO:0000256" key="5">
    <source>
        <dbReference type="ARBA" id="ARBA00023136"/>
    </source>
</evidence>
<dbReference type="InterPro" id="IPR020846">
    <property type="entry name" value="MFS_dom"/>
</dbReference>
<gene>
    <name evidence="8" type="ORF">AS026_13350</name>
</gene>
<name>A0A109JF41_9HYPH</name>
<feature type="transmembrane region" description="Helical" evidence="6">
    <location>
        <begin position="107"/>
        <end position="129"/>
    </location>
</feature>
<feature type="transmembrane region" description="Helical" evidence="6">
    <location>
        <begin position="171"/>
        <end position="190"/>
    </location>
</feature>
<keyword evidence="9" id="KW-1185">Reference proteome</keyword>
<organism evidence="8 9">
    <name type="scientific">Rhizobium altiplani</name>
    <dbReference type="NCBI Taxonomy" id="1864509"/>
    <lineage>
        <taxon>Bacteria</taxon>
        <taxon>Pseudomonadati</taxon>
        <taxon>Pseudomonadota</taxon>
        <taxon>Alphaproteobacteria</taxon>
        <taxon>Hyphomicrobiales</taxon>
        <taxon>Rhizobiaceae</taxon>
        <taxon>Rhizobium/Agrobacterium group</taxon>
        <taxon>Rhizobium</taxon>
    </lineage>
</organism>
<feature type="transmembrane region" description="Helical" evidence="6">
    <location>
        <begin position="52"/>
        <end position="75"/>
    </location>
</feature>
<dbReference type="Proteomes" id="UP000068164">
    <property type="component" value="Unassembled WGS sequence"/>
</dbReference>
<feature type="domain" description="Major facilitator superfamily (MFS) profile" evidence="7">
    <location>
        <begin position="16"/>
        <end position="512"/>
    </location>
</feature>
<keyword evidence="5 6" id="KW-0472">Membrane</keyword>
<feature type="transmembrane region" description="Helical" evidence="6">
    <location>
        <begin position="12"/>
        <end position="32"/>
    </location>
</feature>
<feature type="transmembrane region" description="Helical" evidence="6">
    <location>
        <begin position="489"/>
        <end position="507"/>
    </location>
</feature>
<dbReference type="SUPFAM" id="SSF103473">
    <property type="entry name" value="MFS general substrate transporter"/>
    <property type="match status" value="1"/>
</dbReference>
<evidence type="ECO:0000256" key="1">
    <source>
        <dbReference type="ARBA" id="ARBA00004141"/>
    </source>
</evidence>
<comment type="caution">
    <text evidence="8">The sequence shown here is derived from an EMBL/GenBank/DDBJ whole genome shotgun (WGS) entry which is preliminary data.</text>
</comment>
<feature type="transmembrane region" description="Helical" evidence="6">
    <location>
        <begin position="234"/>
        <end position="252"/>
    </location>
</feature>
<evidence type="ECO:0000256" key="6">
    <source>
        <dbReference type="SAM" id="Phobius"/>
    </source>
</evidence>
<sequence>MSRRVHSSDLPRQGYVAVAMVMASILTAFDVRTASIGLADLRGAFGLSFDEGAWLSTFATAPQILVAPSIGWLIGVFGVKRVMIGPSILYSVISVAIPFAHGFEPLVALHALRAMVLGIFVGATLLVAFRNLDRKYWIFALSFYVLRIPFAQNLGLYAAGSYTQTIGWQWLYWQGAVVAPVIGILFWYGGKPMKVDRELLDRADWGGMALFGVALTTLYFALDQGNRLDWFRSGYVVSLLAATAFLVCVFLWHETQVKDPWAHISILRHRNIALGFAAIACFMIASLGSSLLEPNFLVSVARLRPEQIGDFTAPYAVLLLVAATGTAVALVRTFKQRWTLIIGFTCFAISAWLGTQLTSIWSLPEFRLIVILQTFGEEIVFLAAVATLFSNVNPARAISLVAYVQVMRLICSETVATSMTTWVRQREQLHSYLIGLHVTGTTPGWSSMIAQLGSGSAPATSQSEALKRGVAVLATIVQREANVEAYIDGFWITFMAAIAGLIVVSLMKPSPPHPLTTR</sequence>
<feature type="transmembrane region" description="Helical" evidence="6">
    <location>
        <begin position="272"/>
        <end position="292"/>
    </location>
</feature>
<dbReference type="Gene3D" id="1.20.1250.20">
    <property type="entry name" value="MFS general substrate transporter like domains"/>
    <property type="match status" value="1"/>
</dbReference>
<dbReference type="RefSeq" id="WP_062372297.1">
    <property type="nucleotide sequence ID" value="NZ_LNCD01000103.1"/>
</dbReference>
<dbReference type="InterPro" id="IPR036259">
    <property type="entry name" value="MFS_trans_sf"/>
</dbReference>
<feature type="transmembrane region" description="Helical" evidence="6">
    <location>
        <begin position="82"/>
        <end position="101"/>
    </location>
</feature>
<keyword evidence="4 6" id="KW-1133">Transmembrane helix</keyword>
<proteinExistence type="predicted"/>
<keyword evidence="3 6" id="KW-0812">Transmembrane</keyword>
<dbReference type="AlphaFoldDB" id="A0A109JF41"/>
<dbReference type="InterPro" id="IPR011701">
    <property type="entry name" value="MFS"/>
</dbReference>